<evidence type="ECO:0000256" key="1">
    <source>
        <dbReference type="ARBA" id="ARBA00010333"/>
    </source>
</evidence>
<evidence type="ECO:0000313" key="5">
    <source>
        <dbReference type="Proteomes" id="UP000217182"/>
    </source>
</evidence>
<dbReference type="OrthoDB" id="5363083at2"/>
<dbReference type="AlphaFoldDB" id="A0A250B8T0"/>
<accession>A0A250B8T0</accession>
<dbReference type="EMBL" id="CP014136">
    <property type="protein sequence ID" value="ATA22515.1"/>
    <property type="molecule type" value="Genomic_DNA"/>
</dbReference>
<protein>
    <recommendedName>
        <fullName evidence="3">Solute-binding protein family 3/N-terminal domain-containing protein</fullName>
    </recommendedName>
</protein>
<evidence type="ECO:0000259" key="3">
    <source>
        <dbReference type="SMART" id="SM00062"/>
    </source>
</evidence>
<evidence type="ECO:0000313" key="4">
    <source>
        <dbReference type="EMBL" id="ATA22515.1"/>
    </source>
</evidence>
<gene>
    <name evidence="4" type="ORF">AWC35_17840</name>
</gene>
<dbReference type="Proteomes" id="UP000217182">
    <property type="component" value="Chromosome"/>
</dbReference>
<keyword evidence="2" id="KW-0732">Signal</keyword>
<dbReference type="CDD" id="cd01004">
    <property type="entry name" value="PBP2_MidA_like"/>
    <property type="match status" value="1"/>
</dbReference>
<dbReference type="Pfam" id="PF00497">
    <property type="entry name" value="SBP_bac_3"/>
    <property type="match status" value="1"/>
</dbReference>
<feature type="domain" description="Solute-binding protein family 3/N-terminal" evidence="3">
    <location>
        <begin position="16"/>
        <end position="245"/>
    </location>
</feature>
<dbReference type="SUPFAM" id="SSF53850">
    <property type="entry name" value="Periplasmic binding protein-like II"/>
    <property type="match status" value="1"/>
</dbReference>
<sequence>MLFSAHAAVETKQEGILTIGSDLTWAPYDYQVNGEAAGFDADLMKEMSSSLGLKTKTIDTRFASLILGLTGHHYDVIASALYITPERAKQINYIPYLKTGGALMTVNGSPFKPKTQQDLCGKRVASLKGAAWVPALHKLSEGYCAEHKLGSITVQEYSSSPLAAQALLSHAADVQFDDAAVSQMMVNQTKGRLQITSKDILEPVIIGLGVAKGNDQLLNALTSALQEVKKNGKYQELLTKYNLQEPTAEEIAAAYKEN</sequence>
<evidence type="ECO:0000256" key="2">
    <source>
        <dbReference type="ARBA" id="ARBA00022729"/>
    </source>
</evidence>
<dbReference type="PANTHER" id="PTHR35936:SF17">
    <property type="entry name" value="ARGININE-BINDING EXTRACELLULAR PROTEIN ARTP"/>
    <property type="match status" value="1"/>
</dbReference>
<organism evidence="4 5">
    <name type="scientific">Gibbsiella quercinecans</name>
    <dbReference type="NCBI Taxonomy" id="929813"/>
    <lineage>
        <taxon>Bacteria</taxon>
        <taxon>Pseudomonadati</taxon>
        <taxon>Pseudomonadota</taxon>
        <taxon>Gammaproteobacteria</taxon>
        <taxon>Enterobacterales</taxon>
        <taxon>Yersiniaceae</taxon>
        <taxon>Gibbsiella</taxon>
    </lineage>
</organism>
<dbReference type="SMART" id="SM00062">
    <property type="entry name" value="PBPb"/>
    <property type="match status" value="1"/>
</dbReference>
<dbReference type="KEGG" id="gqu:AWC35_17840"/>
<comment type="similarity">
    <text evidence="1">Belongs to the bacterial solute-binding protein 3 family.</text>
</comment>
<proteinExistence type="inferred from homology"/>
<dbReference type="InterPro" id="IPR001638">
    <property type="entry name" value="Solute-binding_3/MltF_N"/>
</dbReference>
<reference evidence="4 5" key="1">
    <citation type="submission" date="2016-01" db="EMBL/GenBank/DDBJ databases">
        <authorList>
            <person name="Oliw E.H."/>
        </authorList>
    </citation>
    <scope>NUCLEOTIDE SEQUENCE [LARGE SCALE GENOMIC DNA]</scope>
    <source>
        <strain evidence="4 5">FRB97</strain>
    </source>
</reference>
<dbReference type="PANTHER" id="PTHR35936">
    <property type="entry name" value="MEMBRANE-BOUND LYTIC MUREIN TRANSGLYCOSYLASE F"/>
    <property type="match status" value="1"/>
</dbReference>
<dbReference type="Gene3D" id="3.40.190.10">
    <property type="entry name" value="Periplasmic binding protein-like II"/>
    <property type="match status" value="2"/>
</dbReference>
<name>A0A250B8T0_9GAMM</name>
<keyword evidence="5" id="KW-1185">Reference proteome</keyword>